<evidence type="ECO:0000256" key="1">
    <source>
        <dbReference type="SAM" id="Phobius"/>
    </source>
</evidence>
<evidence type="ECO:0000313" key="3">
    <source>
        <dbReference type="Proteomes" id="UP000241447"/>
    </source>
</evidence>
<protein>
    <submittedName>
        <fullName evidence="2">Uncharacterized protein</fullName>
    </submittedName>
</protein>
<proteinExistence type="predicted"/>
<evidence type="ECO:0000313" key="2">
    <source>
        <dbReference type="EMBL" id="AVW91677.1"/>
    </source>
</evidence>
<dbReference type="EMBL" id="CP028475">
    <property type="protein sequence ID" value="AVW91677.1"/>
    <property type="molecule type" value="Genomic_DNA"/>
</dbReference>
<feature type="transmembrane region" description="Helical" evidence="1">
    <location>
        <begin position="119"/>
        <end position="138"/>
    </location>
</feature>
<accession>A0A2R4M3J8</accession>
<dbReference type="KEGG" id="cbak:DA792_11805"/>
<sequence>MRRDIHTCVSRLYAALLFYAASVPFFWPTNGIGFVAGPRSAPFTCSELMSSGGDANAMIIGFVGMSIPALLRVILMPKPMGRVEFGLFLVSIALSLGIVSLATLDCAEILHTMIWQKDFGLVSAYGAVFMALVLAFILRKTGLRAVL</sequence>
<dbReference type="AlphaFoldDB" id="A0A2R4M3J8"/>
<dbReference type="RefSeq" id="WP_107720111.1">
    <property type="nucleotide sequence ID" value="NZ_CP028475.1"/>
</dbReference>
<keyword evidence="1" id="KW-1133">Transmembrane helix</keyword>
<feature type="transmembrane region" description="Helical" evidence="1">
    <location>
        <begin position="12"/>
        <end position="35"/>
    </location>
</feature>
<name>A0A2R4M3J8_9RHOB</name>
<keyword evidence="1" id="KW-0472">Membrane</keyword>
<organism evidence="2 3">
    <name type="scientific">Celeribacter baekdonensis</name>
    <dbReference type="NCBI Taxonomy" id="875171"/>
    <lineage>
        <taxon>Bacteria</taxon>
        <taxon>Pseudomonadati</taxon>
        <taxon>Pseudomonadota</taxon>
        <taxon>Alphaproteobacteria</taxon>
        <taxon>Rhodobacterales</taxon>
        <taxon>Roseobacteraceae</taxon>
        <taxon>Celeribacter</taxon>
    </lineage>
</organism>
<feature type="transmembrane region" description="Helical" evidence="1">
    <location>
        <begin position="87"/>
        <end position="104"/>
    </location>
</feature>
<keyword evidence="1" id="KW-0812">Transmembrane</keyword>
<gene>
    <name evidence="2" type="ORF">DA792_11805</name>
</gene>
<reference evidence="2 3" key="1">
    <citation type="submission" date="2018-03" db="EMBL/GenBank/DDBJ databases">
        <title>The Complete Genome of Celeribacter baekdonensis strain LH4, a Thiosulfate-Oxidizing Alphaproteobacterium Isolated from Gulf of Mexico Continental Slope Sediments.</title>
        <authorList>
            <person name="Flood B.E."/>
            <person name="Bailey J.V."/>
            <person name="Leprich D."/>
        </authorList>
    </citation>
    <scope>NUCLEOTIDE SEQUENCE [LARGE SCALE GENOMIC DNA]</scope>
    <source>
        <strain evidence="2 3">LH4</strain>
    </source>
</reference>
<dbReference type="Proteomes" id="UP000241447">
    <property type="component" value="Chromosome"/>
</dbReference>
<feature type="transmembrane region" description="Helical" evidence="1">
    <location>
        <begin position="55"/>
        <end position="75"/>
    </location>
</feature>